<evidence type="ECO:0000256" key="5">
    <source>
        <dbReference type="SAM" id="MobiDB-lite"/>
    </source>
</evidence>
<dbReference type="InterPro" id="IPR002893">
    <property type="entry name" value="Znf_MYND"/>
</dbReference>
<feature type="domain" description="MYND-type" evidence="6">
    <location>
        <begin position="1143"/>
        <end position="1185"/>
    </location>
</feature>
<keyword evidence="2 4" id="KW-0863">Zinc-finger</keyword>
<feature type="compositionally biased region" description="Gly residues" evidence="5">
    <location>
        <begin position="971"/>
        <end position="983"/>
    </location>
</feature>
<dbReference type="GO" id="GO:0000981">
    <property type="term" value="F:DNA-binding transcription factor activity, RNA polymerase II-specific"/>
    <property type="evidence" value="ECO:0007669"/>
    <property type="project" value="TreeGrafter"/>
</dbReference>
<evidence type="ECO:0000259" key="6">
    <source>
        <dbReference type="PROSITE" id="PS50865"/>
    </source>
</evidence>
<dbReference type="InterPro" id="IPR027974">
    <property type="entry name" value="DUF4470"/>
</dbReference>
<feature type="region of interest" description="Disordered" evidence="5">
    <location>
        <begin position="859"/>
        <end position="885"/>
    </location>
</feature>
<dbReference type="Gene3D" id="6.10.140.2220">
    <property type="match status" value="1"/>
</dbReference>
<accession>A0AAE0HD39</accession>
<dbReference type="GO" id="GO:0005634">
    <property type="term" value="C:nucleus"/>
    <property type="evidence" value="ECO:0007669"/>
    <property type="project" value="TreeGrafter"/>
</dbReference>
<dbReference type="AlphaFoldDB" id="A0AAE0HD39"/>
<comment type="caution">
    <text evidence="7">The sequence shown here is derived from an EMBL/GenBank/DDBJ whole genome shotgun (WGS) entry which is preliminary data.</text>
</comment>
<dbReference type="Pfam" id="PF01753">
    <property type="entry name" value="zf-MYND"/>
    <property type="match status" value="1"/>
</dbReference>
<evidence type="ECO:0000256" key="4">
    <source>
        <dbReference type="PROSITE-ProRule" id="PRU00134"/>
    </source>
</evidence>
<dbReference type="SUPFAM" id="SSF144232">
    <property type="entry name" value="HIT/MYND zinc finger-like"/>
    <property type="match status" value="1"/>
</dbReference>
<dbReference type="PROSITE" id="PS01360">
    <property type="entry name" value="ZF_MYND_1"/>
    <property type="match status" value="1"/>
</dbReference>
<feature type="region of interest" description="Disordered" evidence="5">
    <location>
        <begin position="963"/>
        <end position="986"/>
    </location>
</feature>
<name>A0AAE0HD39_9PEZI</name>
<dbReference type="RefSeq" id="XP_062657706.1">
    <property type="nucleotide sequence ID" value="XM_062800673.1"/>
</dbReference>
<feature type="compositionally biased region" description="Low complexity" evidence="5">
    <location>
        <begin position="863"/>
        <end position="885"/>
    </location>
</feature>
<dbReference type="Pfam" id="PF14737">
    <property type="entry name" value="DUF4470"/>
    <property type="match status" value="1"/>
</dbReference>
<dbReference type="GeneID" id="87837621"/>
<reference evidence="7" key="1">
    <citation type="journal article" date="2023" name="Mol. Phylogenet. Evol.">
        <title>Genome-scale phylogeny and comparative genomics of the fungal order Sordariales.</title>
        <authorList>
            <person name="Hensen N."/>
            <person name="Bonometti L."/>
            <person name="Westerberg I."/>
            <person name="Brannstrom I.O."/>
            <person name="Guillou S."/>
            <person name="Cros-Aarteil S."/>
            <person name="Calhoun S."/>
            <person name="Haridas S."/>
            <person name="Kuo A."/>
            <person name="Mondo S."/>
            <person name="Pangilinan J."/>
            <person name="Riley R."/>
            <person name="LaButti K."/>
            <person name="Andreopoulos B."/>
            <person name="Lipzen A."/>
            <person name="Chen C."/>
            <person name="Yan M."/>
            <person name="Daum C."/>
            <person name="Ng V."/>
            <person name="Clum A."/>
            <person name="Steindorff A."/>
            <person name="Ohm R.A."/>
            <person name="Martin F."/>
            <person name="Silar P."/>
            <person name="Natvig D.O."/>
            <person name="Lalanne C."/>
            <person name="Gautier V."/>
            <person name="Ament-Velasquez S.L."/>
            <person name="Kruys A."/>
            <person name="Hutchinson M.I."/>
            <person name="Powell A.J."/>
            <person name="Barry K."/>
            <person name="Miller A.N."/>
            <person name="Grigoriev I.V."/>
            <person name="Debuchy R."/>
            <person name="Gladieux P."/>
            <person name="Hiltunen Thoren M."/>
            <person name="Johannesson H."/>
        </authorList>
    </citation>
    <scope>NUCLEOTIDE SEQUENCE</scope>
    <source>
        <strain evidence="7">CBS 168.71</strain>
    </source>
</reference>
<evidence type="ECO:0000256" key="2">
    <source>
        <dbReference type="ARBA" id="ARBA00022771"/>
    </source>
</evidence>
<keyword evidence="1" id="KW-0479">Metal-binding</keyword>
<evidence type="ECO:0000313" key="7">
    <source>
        <dbReference type="EMBL" id="KAK3294192.1"/>
    </source>
</evidence>
<organism evidence="7 8">
    <name type="scientific">Chaetomium fimeti</name>
    <dbReference type="NCBI Taxonomy" id="1854472"/>
    <lineage>
        <taxon>Eukaryota</taxon>
        <taxon>Fungi</taxon>
        <taxon>Dikarya</taxon>
        <taxon>Ascomycota</taxon>
        <taxon>Pezizomycotina</taxon>
        <taxon>Sordariomycetes</taxon>
        <taxon>Sordariomycetidae</taxon>
        <taxon>Sordariales</taxon>
        <taxon>Chaetomiaceae</taxon>
        <taxon>Chaetomium</taxon>
    </lineage>
</organism>
<dbReference type="EMBL" id="JAUEPN010000005">
    <property type="protein sequence ID" value="KAK3294192.1"/>
    <property type="molecule type" value="Genomic_DNA"/>
</dbReference>
<keyword evidence="8" id="KW-1185">Reference proteome</keyword>
<evidence type="ECO:0000256" key="1">
    <source>
        <dbReference type="ARBA" id="ARBA00022723"/>
    </source>
</evidence>
<dbReference type="InterPro" id="IPR024119">
    <property type="entry name" value="TF_DEAF-1"/>
</dbReference>
<keyword evidence="3" id="KW-0862">Zinc</keyword>
<feature type="non-terminal residue" evidence="7">
    <location>
        <position position="1189"/>
    </location>
</feature>
<evidence type="ECO:0000256" key="3">
    <source>
        <dbReference type="ARBA" id="ARBA00022833"/>
    </source>
</evidence>
<dbReference type="GO" id="GO:0008270">
    <property type="term" value="F:zinc ion binding"/>
    <property type="evidence" value="ECO:0007669"/>
    <property type="project" value="UniProtKB-KW"/>
</dbReference>
<dbReference type="PANTHER" id="PTHR10237:SF15">
    <property type="entry name" value="LD37257P"/>
    <property type="match status" value="1"/>
</dbReference>
<evidence type="ECO:0000313" key="8">
    <source>
        <dbReference type="Proteomes" id="UP001278766"/>
    </source>
</evidence>
<protein>
    <recommendedName>
        <fullName evidence="6">MYND-type domain-containing protein</fullName>
    </recommendedName>
</protein>
<sequence>PTITMLAPTYANLWFHFYPIGNTPAVSLTQGLPPEKKADILLLACGDPRNILFTAHCDGPRPMDITCCDVESTIIARNITLFALILDDADGQKSGDNWNIFYHLFLDQACNDRLLDQVKKLHALATSLKTWRAGEYGKLIRFCDKETLARVARAWAFYISAAADKQLWMKQTFQNAVNARKRQVGEAQFTYTGLRSATPTGMLAGLDLNNLHQHFWKHGSLHLDVKIRSQATFANPLFASPDPALQDIVTTAQAEFSDWSNTFRRRAQHDLTLRFFCGDAVLFCHTLQHRRVTGSATTAFYYRSRHDTMEPLVLVEDDYKIDGTAPVSFNVIDTSNLLDHSRGLNLLVATSPLLDGDASSSLYTETIVRREAKSDQEHLDNLVGGHLATTSLLLGLFPIEYWTNTASSSVGDEQLADAIGDGHSTTEPEKTNIHSRITWKRPPLGPGARLDPLHMDEGELAALLYQVYVDMFPLERLETFVANLTLGSHQDIPLPSYSRLGFLALVSLVKRRVVTGWDSAMDRLLSHIESKSDLVLGHHYLQELYLYMHLLGLHSVDTFKNFPGFRAMTGSGPTSGSGLAGWQDMPSSICITLKVPRSALEPMTKPPFHHIGTPFVQAVMRSSPRHPLPWENYYAAVQLGFGKLSTNGSRFTNSFAVTIKEDLQGWHGDSPLHVSFRVPSWTLLHEPQTTRVSFAIQHPPTVLEMDSCLFNTTIGDLNNVYITRELPNLTDTIVIPGFTTDTFTPQGQINSGMTTSTTAHTNPQTARITSLTVRTNLIARDLRTSLTNGATVQTTPLSPYVFKVTIGKAPLTFTFPLPVLANTIQTRIARKTGYIELAATIIPNAAAAPSATFTAPLFPPPTTTNTNTNPNTTNPTTTTPTNNPICWTTPYTTLSPSSHPRISTTNPSTTLSFLHMHSIQMLSAREFRLRRNPSAAPPAELARVALKESLHALLLQSSGLESLRGDAGQTRGRGGGGGGGGGGRRGERVFVLRDKTAAATATAGDVLVFVGDMRLDLARRADGYGRGGGDGGWGGDAVVEGGAPRVGGALSWWDGVWRAPVSVEMGEEVVCGCGKGVFPEGWGADLPMWGMFEKHCVRAAISPLFPSALAEDVIPRIQDIASAPGDEHLEEEEEGRNNGVSGCRNCGEEKSKNGEDLKSCAKCLKVKYCGRACQRADWKRHKKECTPKK</sequence>
<proteinExistence type="predicted"/>
<dbReference type="PANTHER" id="PTHR10237">
    <property type="entry name" value="DEFORMED EPIDERMAL AUTOREGULATORY FACTOR 1 HOMOLOG SUPPRESSIN"/>
    <property type="match status" value="1"/>
</dbReference>
<reference evidence="7" key="2">
    <citation type="submission" date="2023-06" db="EMBL/GenBank/DDBJ databases">
        <authorList>
            <consortium name="Lawrence Berkeley National Laboratory"/>
            <person name="Haridas S."/>
            <person name="Hensen N."/>
            <person name="Bonometti L."/>
            <person name="Westerberg I."/>
            <person name="Brannstrom I.O."/>
            <person name="Guillou S."/>
            <person name="Cros-Aarteil S."/>
            <person name="Calhoun S."/>
            <person name="Kuo A."/>
            <person name="Mondo S."/>
            <person name="Pangilinan J."/>
            <person name="Riley R."/>
            <person name="Labutti K."/>
            <person name="Andreopoulos B."/>
            <person name="Lipzen A."/>
            <person name="Chen C."/>
            <person name="Yanf M."/>
            <person name="Daum C."/>
            <person name="Ng V."/>
            <person name="Clum A."/>
            <person name="Steindorff A."/>
            <person name="Ohm R."/>
            <person name="Martin F."/>
            <person name="Silar P."/>
            <person name="Natvig D."/>
            <person name="Lalanne C."/>
            <person name="Gautier V."/>
            <person name="Ament-Velasquez S.L."/>
            <person name="Kruys A."/>
            <person name="Hutchinson M.I."/>
            <person name="Powell A.J."/>
            <person name="Barry K."/>
            <person name="Miller A.N."/>
            <person name="Grigoriev I.V."/>
            <person name="Debuchy R."/>
            <person name="Gladieux P."/>
            <person name="Thoren M.H."/>
            <person name="Johannesson H."/>
        </authorList>
    </citation>
    <scope>NUCLEOTIDE SEQUENCE</scope>
    <source>
        <strain evidence="7">CBS 168.71</strain>
    </source>
</reference>
<dbReference type="Proteomes" id="UP001278766">
    <property type="component" value="Unassembled WGS sequence"/>
</dbReference>
<dbReference type="PROSITE" id="PS50865">
    <property type="entry name" value="ZF_MYND_2"/>
    <property type="match status" value="1"/>
</dbReference>
<gene>
    <name evidence="7" type="ORF">B0H64DRAFT_324905</name>
</gene>